<organism evidence="1 2">
    <name type="scientific">Gossypium lobatum</name>
    <dbReference type="NCBI Taxonomy" id="34289"/>
    <lineage>
        <taxon>Eukaryota</taxon>
        <taxon>Viridiplantae</taxon>
        <taxon>Streptophyta</taxon>
        <taxon>Embryophyta</taxon>
        <taxon>Tracheophyta</taxon>
        <taxon>Spermatophyta</taxon>
        <taxon>Magnoliopsida</taxon>
        <taxon>eudicotyledons</taxon>
        <taxon>Gunneridae</taxon>
        <taxon>Pentapetalae</taxon>
        <taxon>rosids</taxon>
        <taxon>malvids</taxon>
        <taxon>Malvales</taxon>
        <taxon>Malvaceae</taxon>
        <taxon>Malvoideae</taxon>
        <taxon>Gossypium</taxon>
    </lineage>
</organism>
<gene>
    <name evidence="1" type="ORF">Golob_005882</name>
</gene>
<sequence>AVIVGDARSITRKLQIEQEDRSVISTYIKDSKELKGIRRWENTYLEGGIPDFVVDEPSVTESGKESWLRGRKVSEML</sequence>
<keyword evidence="2" id="KW-1185">Reference proteome</keyword>
<dbReference type="EMBL" id="JABEZX010000010">
    <property type="protein sequence ID" value="MBA0568383.1"/>
    <property type="molecule type" value="Genomic_DNA"/>
</dbReference>
<dbReference type="Proteomes" id="UP000593572">
    <property type="component" value="Unassembled WGS sequence"/>
</dbReference>
<evidence type="ECO:0000313" key="1">
    <source>
        <dbReference type="EMBL" id="MBA0568383.1"/>
    </source>
</evidence>
<reference evidence="1 2" key="1">
    <citation type="journal article" date="2019" name="Genome Biol. Evol.">
        <title>Insights into the evolution of the New World diploid cottons (Gossypium, subgenus Houzingenia) based on genome sequencing.</title>
        <authorList>
            <person name="Grover C.E."/>
            <person name="Arick M.A. 2nd"/>
            <person name="Thrash A."/>
            <person name="Conover J.L."/>
            <person name="Sanders W.S."/>
            <person name="Peterson D.G."/>
            <person name="Frelichowski J.E."/>
            <person name="Scheffler J.A."/>
            <person name="Scheffler B.E."/>
            <person name="Wendel J.F."/>
        </authorList>
    </citation>
    <scope>NUCLEOTIDE SEQUENCE [LARGE SCALE GENOMIC DNA]</scope>
    <source>
        <strain evidence="1">157</strain>
        <tissue evidence="1">Leaf</tissue>
    </source>
</reference>
<comment type="caution">
    <text evidence="1">The sequence shown here is derived from an EMBL/GenBank/DDBJ whole genome shotgun (WGS) entry which is preliminary data.</text>
</comment>
<protein>
    <submittedName>
        <fullName evidence="1">Uncharacterized protein</fullName>
    </submittedName>
</protein>
<dbReference type="AlphaFoldDB" id="A0A7J8MUK1"/>
<evidence type="ECO:0000313" key="2">
    <source>
        <dbReference type="Proteomes" id="UP000593572"/>
    </source>
</evidence>
<feature type="non-terminal residue" evidence="1">
    <location>
        <position position="1"/>
    </location>
</feature>
<proteinExistence type="predicted"/>
<accession>A0A7J8MUK1</accession>
<name>A0A7J8MUK1_9ROSI</name>